<dbReference type="PANTHER" id="PTHR21716:SF53">
    <property type="entry name" value="PERMEASE PERM-RELATED"/>
    <property type="match status" value="1"/>
</dbReference>
<keyword evidence="6 8" id="KW-1133">Transmembrane helix</keyword>
<keyword evidence="7 8" id="KW-0472">Membrane</keyword>
<comment type="subcellular location">
    <subcellularLocation>
        <location evidence="1">Cell membrane</location>
        <topology evidence="1">Multi-pass membrane protein</topology>
    </subcellularLocation>
</comment>
<evidence type="ECO:0000256" key="8">
    <source>
        <dbReference type="SAM" id="Phobius"/>
    </source>
</evidence>
<keyword evidence="10" id="KW-1185">Reference proteome</keyword>
<feature type="transmembrane region" description="Helical" evidence="8">
    <location>
        <begin position="315"/>
        <end position="335"/>
    </location>
</feature>
<evidence type="ECO:0000256" key="4">
    <source>
        <dbReference type="ARBA" id="ARBA00022475"/>
    </source>
</evidence>
<evidence type="ECO:0000256" key="5">
    <source>
        <dbReference type="ARBA" id="ARBA00022692"/>
    </source>
</evidence>
<evidence type="ECO:0000313" key="9">
    <source>
        <dbReference type="EMBL" id="RMB59494.1"/>
    </source>
</evidence>
<name>A0A3M0G3J8_9FLAO</name>
<feature type="transmembrane region" description="Helical" evidence="8">
    <location>
        <begin position="208"/>
        <end position="230"/>
    </location>
</feature>
<feature type="transmembrane region" description="Helical" evidence="8">
    <location>
        <begin position="66"/>
        <end position="89"/>
    </location>
</feature>
<comment type="caution">
    <text evidence="9">The sequence shown here is derived from an EMBL/GenBank/DDBJ whole genome shotgun (WGS) entry which is preliminary data.</text>
</comment>
<evidence type="ECO:0000256" key="1">
    <source>
        <dbReference type="ARBA" id="ARBA00004651"/>
    </source>
</evidence>
<feature type="transmembrane region" description="Helical" evidence="8">
    <location>
        <begin position="236"/>
        <end position="264"/>
    </location>
</feature>
<comment type="similarity">
    <text evidence="2">Belongs to the autoinducer-2 exporter (AI-2E) (TC 2.A.86) family.</text>
</comment>
<dbReference type="PANTHER" id="PTHR21716">
    <property type="entry name" value="TRANSMEMBRANE PROTEIN"/>
    <property type="match status" value="1"/>
</dbReference>
<dbReference type="RefSeq" id="WP_121917132.1">
    <property type="nucleotide sequence ID" value="NZ_REFV01000006.1"/>
</dbReference>
<feature type="transmembrane region" description="Helical" evidence="8">
    <location>
        <begin position="150"/>
        <end position="172"/>
    </location>
</feature>
<accession>A0A3M0G3J8</accession>
<gene>
    <name evidence="9" type="ORF">EAX61_07875</name>
</gene>
<evidence type="ECO:0000256" key="3">
    <source>
        <dbReference type="ARBA" id="ARBA00022448"/>
    </source>
</evidence>
<evidence type="ECO:0000313" key="10">
    <source>
        <dbReference type="Proteomes" id="UP000281985"/>
    </source>
</evidence>
<feature type="transmembrane region" description="Helical" evidence="8">
    <location>
        <begin position="276"/>
        <end position="295"/>
    </location>
</feature>
<evidence type="ECO:0000256" key="2">
    <source>
        <dbReference type="ARBA" id="ARBA00009773"/>
    </source>
</evidence>
<dbReference type="Proteomes" id="UP000281985">
    <property type="component" value="Unassembled WGS sequence"/>
</dbReference>
<keyword evidence="4" id="KW-1003">Cell membrane</keyword>
<dbReference type="AlphaFoldDB" id="A0A3M0G3J8"/>
<protein>
    <submittedName>
        <fullName evidence="9">AI-2E family transporter</fullName>
    </submittedName>
</protein>
<dbReference type="EMBL" id="REFV01000006">
    <property type="protein sequence ID" value="RMB59494.1"/>
    <property type="molecule type" value="Genomic_DNA"/>
</dbReference>
<keyword evidence="5 8" id="KW-0812">Transmembrane</keyword>
<dbReference type="GO" id="GO:0005886">
    <property type="term" value="C:plasma membrane"/>
    <property type="evidence" value="ECO:0007669"/>
    <property type="project" value="UniProtKB-SubCell"/>
</dbReference>
<dbReference type="GO" id="GO:0055085">
    <property type="term" value="P:transmembrane transport"/>
    <property type="evidence" value="ECO:0007669"/>
    <property type="project" value="TreeGrafter"/>
</dbReference>
<sequence length="362" mass="40288">MNSKAIAYGILRALGILAGIFFLLWFLYEIQSVLVYLAVAAVISLIGRPITIFLKRRLKMGDTWAAITTILFVFLFIAGVLTLFIPVIIDQSAHLSNIDFNEVKVSIDRLYGEIAEYFGVSRTTIIRSVQESNFIKDIDFGIIPSFLNGIIGNLGAALIGIFSVIFITFFFLKDSRLLVSSILVFANRGNEGKFLRVFEKIKYLLSRYFIGLLLQVFIMFVLYSIILNFFSVENAFAVALFCATLNLVPYLGPLVGGGVMLLLATSSNLDADFQTVILPNLIYISICYGFAQLIDNFILQPKIFGNSVKSHPLEVFLAIIIAGLLFGVIGMVLAIPTYTAIKVISNEFLSEYKIVQNLTRDL</sequence>
<dbReference type="OrthoDB" id="9793390at2"/>
<evidence type="ECO:0000256" key="6">
    <source>
        <dbReference type="ARBA" id="ARBA00022989"/>
    </source>
</evidence>
<proteinExistence type="inferred from homology"/>
<keyword evidence="3" id="KW-0813">Transport</keyword>
<organism evidence="9 10">
    <name type="scientific">Dokdonia sinensis</name>
    <dbReference type="NCBI Taxonomy" id="2479847"/>
    <lineage>
        <taxon>Bacteria</taxon>
        <taxon>Pseudomonadati</taxon>
        <taxon>Bacteroidota</taxon>
        <taxon>Flavobacteriia</taxon>
        <taxon>Flavobacteriales</taxon>
        <taxon>Flavobacteriaceae</taxon>
        <taxon>Dokdonia</taxon>
    </lineage>
</organism>
<feature type="transmembrane region" description="Helical" evidence="8">
    <location>
        <begin position="7"/>
        <end position="28"/>
    </location>
</feature>
<dbReference type="InterPro" id="IPR002549">
    <property type="entry name" value="AI-2E-like"/>
</dbReference>
<dbReference type="Pfam" id="PF01594">
    <property type="entry name" value="AI-2E_transport"/>
    <property type="match status" value="1"/>
</dbReference>
<feature type="transmembrane region" description="Helical" evidence="8">
    <location>
        <begin position="34"/>
        <end position="54"/>
    </location>
</feature>
<reference evidence="9 10" key="1">
    <citation type="submission" date="2018-10" db="EMBL/GenBank/DDBJ databases">
        <title>Dokdonia luteus sp. nov., isolated from sea water.</title>
        <authorList>
            <person name="Zhou L.Y."/>
            <person name="Du Z.J."/>
        </authorList>
    </citation>
    <scope>NUCLEOTIDE SEQUENCE [LARGE SCALE GENOMIC DNA]</scope>
    <source>
        <strain evidence="9 10">SH27</strain>
    </source>
</reference>
<evidence type="ECO:0000256" key="7">
    <source>
        <dbReference type="ARBA" id="ARBA00023136"/>
    </source>
</evidence>